<accession>A0ABQ9G854</accession>
<sequence>MVALLKLAVTFEMCTTNVTFLSCKWPLLVCQIVPRLPQDMLNLKSQMDPTDDMTIEQTLMRTIKSTGPYTGSRYDRQGFDKMHSWNALPF</sequence>
<dbReference type="EMBL" id="JARBHB010000015">
    <property type="protein sequence ID" value="KAJ8867701.1"/>
    <property type="molecule type" value="Genomic_DNA"/>
</dbReference>
<comment type="caution">
    <text evidence="1">The sequence shown here is derived from an EMBL/GenBank/DDBJ whole genome shotgun (WGS) entry which is preliminary data.</text>
</comment>
<dbReference type="Proteomes" id="UP001159363">
    <property type="component" value="Chromosome 14"/>
</dbReference>
<keyword evidence="2" id="KW-1185">Reference proteome</keyword>
<protein>
    <submittedName>
        <fullName evidence="1">Uncharacterized protein</fullName>
    </submittedName>
</protein>
<gene>
    <name evidence="1" type="ORF">PR048_031504</name>
</gene>
<evidence type="ECO:0000313" key="2">
    <source>
        <dbReference type="Proteomes" id="UP001159363"/>
    </source>
</evidence>
<reference evidence="1 2" key="1">
    <citation type="submission" date="2023-02" db="EMBL/GenBank/DDBJ databases">
        <title>LHISI_Scaffold_Assembly.</title>
        <authorList>
            <person name="Stuart O.P."/>
            <person name="Cleave R."/>
            <person name="Magrath M.J.L."/>
            <person name="Mikheyev A.S."/>
        </authorList>
    </citation>
    <scope>NUCLEOTIDE SEQUENCE [LARGE SCALE GENOMIC DNA]</scope>
    <source>
        <strain evidence="1">Daus_M_001</strain>
        <tissue evidence="1">Leg muscle</tissue>
    </source>
</reference>
<name>A0ABQ9G854_9NEOP</name>
<dbReference type="PROSITE" id="PS51257">
    <property type="entry name" value="PROKAR_LIPOPROTEIN"/>
    <property type="match status" value="1"/>
</dbReference>
<evidence type="ECO:0000313" key="1">
    <source>
        <dbReference type="EMBL" id="KAJ8867701.1"/>
    </source>
</evidence>
<proteinExistence type="predicted"/>
<organism evidence="1 2">
    <name type="scientific">Dryococelus australis</name>
    <dbReference type="NCBI Taxonomy" id="614101"/>
    <lineage>
        <taxon>Eukaryota</taxon>
        <taxon>Metazoa</taxon>
        <taxon>Ecdysozoa</taxon>
        <taxon>Arthropoda</taxon>
        <taxon>Hexapoda</taxon>
        <taxon>Insecta</taxon>
        <taxon>Pterygota</taxon>
        <taxon>Neoptera</taxon>
        <taxon>Polyneoptera</taxon>
        <taxon>Phasmatodea</taxon>
        <taxon>Verophasmatodea</taxon>
        <taxon>Anareolatae</taxon>
        <taxon>Phasmatidae</taxon>
        <taxon>Eurycanthinae</taxon>
        <taxon>Dryococelus</taxon>
    </lineage>
</organism>